<gene>
    <name evidence="1" type="ORF">EYF80_038918</name>
</gene>
<dbReference type="Proteomes" id="UP000314294">
    <property type="component" value="Unassembled WGS sequence"/>
</dbReference>
<keyword evidence="2" id="KW-1185">Reference proteome</keyword>
<accession>A0A4Z2GDU1</accession>
<reference evidence="1 2" key="1">
    <citation type="submission" date="2019-03" db="EMBL/GenBank/DDBJ databases">
        <title>First draft genome of Liparis tanakae, snailfish: a comprehensive survey of snailfish specific genes.</title>
        <authorList>
            <person name="Kim W."/>
            <person name="Song I."/>
            <person name="Jeong J.-H."/>
            <person name="Kim D."/>
            <person name="Kim S."/>
            <person name="Ryu S."/>
            <person name="Song J.Y."/>
            <person name="Lee S.K."/>
        </authorList>
    </citation>
    <scope>NUCLEOTIDE SEQUENCE [LARGE SCALE GENOMIC DNA]</scope>
    <source>
        <tissue evidence="1">Muscle</tissue>
    </source>
</reference>
<dbReference type="AlphaFoldDB" id="A0A4Z2GDU1"/>
<protein>
    <submittedName>
        <fullName evidence="1">Uncharacterized protein</fullName>
    </submittedName>
</protein>
<dbReference type="EMBL" id="SRLO01000602">
    <property type="protein sequence ID" value="TNN50894.1"/>
    <property type="molecule type" value="Genomic_DNA"/>
</dbReference>
<sequence length="151" mass="16669">MSSRPAHTQQAWSLQGPLEFWGSTEHQKDSLRSCSVQSSLRETSNTTPRSSAIYIQIPFIGQQSRDQGKHSSPQSLSLSLSLYPVCTARFLWRAHGCTELSGPEGRRTKHDPSAAMDASYRAPVCVPSSNMAAPRSYHPITVCVHTAVTRR</sequence>
<evidence type="ECO:0000313" key="2">
    <source>
        <dbReference type="Proteomes" id="UP000314294"/>
    </source>
</evidence>
<comment type="caution">
    <text evidence="1">The sequence shown here is derived from an EMBL/GenBank/DDBJ whole genome shotgun (WGS) entry which is preliminary data.</text>
</comment>
<proteinExistence type="predicted"/>
<name>A0A4Z2GDU1_9TELE</name>
<evidence type="ECO:0000313" key="1">
    <source>
        <dbReference type="EMBL" id="TNN50894.1"/>
    </source>
</evidence>
<organism evidence="1 2">
    <name type="scientific">Liparis tanakae</name>
    <name type="common">Tanaka's snailfish</name>
    <dbReference type="NCBI Taxonomy" id="230148"/>
    <lineage>
        <taxon>Eukaryota</taxon>
        <taxon>Metazoa</taxon>
        <taxon>Chordata</taxon>
        <taxon>Craniata</taxon>
        <taxon>Vertebrata</taxon>
        <taxon>Euteleostomi</taxon>
        <taxon>Actinopterygii</taxon>
        <taxon>Neopterygii</taxon>
        <taxon>Teleostei</taxon>
        <taxon>Neoteleostei</taxon>
        <taxon>Acanthomorphata</taxon>
        <taxon>Eupercaria</taxon>
        <taxon>Perciformes</taxon>
        <taxon>Cottioidei</taxon>
        <taxon>Cottales</taxon>
        <taxon>Liparidae</taxon>
        <taxon>Liparis</taxon>
    </lineage>
</organism>